<accession>A0ABV5M3R9</accession>
<sequence>MSTITTDGRPVDLFAVLPHSGEPAFVHANIEPGAAILDLSRAGGRVADPLVALGHPVTAVDDSAAMLALVHDAATVESGLATLQLDERFPVVLVVGTQINAADTAVRTVLLDACRRHVAPDGQVIMQWLPPSWFDRAASFTGGRIGPLESDFDVESFDGTLLRGHSTYRLDGAQWELRSTVRRLGRADLHAALAAAGLRFARHLRGGRQFFSAVAVPE</sequence>
<dbReference type="Gene3D" id="3.40.50.150">
    <property type="entry name" value="Vaccinia Virus protein VP39"/>
    <property type="match status" value="1"/>
</dbReference>
<comment type="caution">
    <text evidence="1">The sequence shown here is derived from an EMBL/GenBank/DDBJ whole genome shotgun (WGS) entry which is preliminary data.</text>
</comment>
<name>A0ABV5M3R9_9ACTN</name>
<dbReference type="RefSeq" id="WP_223095570.1">
    <property type="nucleotide sequence ID" value="NZ_CP061913.1"/>
</dbReference>
<dbReference type="SUPFAM" id="SSF53335">
    <property type="entry name" value="S-adenosyl-L-methionine-dependent methyltransferases"/>
    <property type="match status" value="1"/>
</dbReference>
<protein>
    <submittedName>
        <fullName evidence="1">Uncharacterized protein</fullName>
    </submittedName>
</protein>
<evidence type="ECO:0000313" key="1">
    <source>
        <dbReference type="EMBL" id="MFB9443498.1"/>
    </source>
</evidence>
<keyword evidence="2" id="KW-1185">Reference proteome</keyword>
<gene>
    <name evidence="1" type="ORF">ACFFTR_10430</name>
</gene>
<dbReference type="InterPro" id="IPR029063">
    <property type="entry name" value="SAM-dependent_MTases_sf"/>
</dbReference>
<dbReference type="Proteomes" id="UP001589608">
    <property type="component" value="Unassembled WGS sequence"/>
</dbReference>
<proteinExistence type="predicted"/>
<evidence type="ECO:0000313" key="2">
    <source>
        <dbReference type="Proteomes" id="UP001589608"/>
    </source>
</evidence>
<organism evidence="1 2">
    <name type="scientific">Dactylosporangium vinaceum</name>
    <dbReference type="NCBI Taxonomy" id="53362"/>
    <lineage>
        <taxon>Bacteria</taxon>
        <taxon>Bacillati</taxon>
        <taxon>Actinomycetota</taxon>
        <taxon>Actinomycetes</taxon>
        <taxon>Micromonosporales</taxon>
        <taxon>Micromonosporaceae</taxon>
        <taxon>Dactylosporangium</taxon>
    </lineage>
</organism>
<dbReference type="EMBL" id="JBHMCA010000021">
    <property type="protein sequence ID" value="MFB9443498.1"/>
    <property type="molecule type" value="Genomic_DNA"/>
</dbReference>
<reference evidence="1 2" key="1">
    <citation type="submission" date="2024-09" db="EMBL/GenBank/DDBJ databases">
        <authorList>
            <person name="Sun Q."/>
            <person name="Mori K."/>
        </authorList>
    </citation>
    <scope>NUCLEOTIDE SEQUENCE [LARGE SCALE GENOMIC DNA]</scope>
    <source>
        <strain evidence="1 2">JCM 3307</strain>
    </source>
</reference>